<evidence type="ECO:0000256" key="1">
    <source>
        <dbReference type="ARBA" id="ARBA00004871"/>
    </source>
</evidence>
<accession>A0A3Q9UJ80</accession>
<dbReference type="PANTHER" id="PTHR21089:SF1">
    <property type="entry name" value="BIFUNCTIONAL 3-DEHYDROQUINATE DEHYDRATASE_SHIKIMATE DEHYDROGENASE, CHLOROPLASTIC"/>
    <property type="match status" value="1"/>
</dbReference>
<gene>
    <name evidence="5" type="ORF">C0Z10_06585</name>
</gene>
<evidence type="ECO:0000313" key="5">
    <source>
        <dbReference type="EMBL" id="AZZ39469.1"/>
    </source>
</evidence>
<evidence type="ECO:0000256" key="3">
    <source>
        <dbReference type="SAM" id="MobiDB-lite"/>
    </source>
</evidence>
<evidence type="ECO:0000256" key="2">
    <source>
        <dbReference type="ARBA" id="ARBA00023141"/>
    </source>
</evidence>
<dbReference type="SUPFAM" id="SSF51735">
    <property type="entry name" value="NAD(P)-binding Rossmann-fold domains"/>
    <property type="match status" value="1"/>
</dbReference>
<dbReference type="InterPro" id="IPR036291">
    <property type="entry name" value="NAD(P)-bd_dom_sf"/>
</dbReference>
<dbReference type="GO" id="GO:0019632">
    <property type="term" value="P:shikimate metabolic process"/>
    <property type="evidence" value="ECO:0007669"/>
    <property type="project" value="TreeGrafter"/>
</dbReference>
<evidence type="ECO:0000313" key="6">
    <source>
        <dbReference type="Proteomes" id="UP000285875"/>
    </source>
</evidence>
<keyword evidence="2" id="KW-0028">Amino-acid biosynthesis</keyword>
<protein>
    <submittedName>
        <fullName evidence="5">Shikimate dehydrogenase</fullName>
    </submittedName>
</protein>
<dbReference type="AlphaFoldDB" id="A0A3Q9UJ80"/>
<dbReference type="KEGG" id="aji:C0Z10_06585"/>
<feature type="region of interest" description="Disordered" evidence="3">
    <location>
        <begin position="1"/>
        <end position="20"/>
    </location>
</feature>
<dbReference type="NCBIfam" id="NF001311">
    <property type="entry name" value="PRK00258.1-3"/>
    <property type="match status" value="1"/>
</dbReference>
<keyword evidence="2" id="KW-0057">Aromatic amino acid biosynthesis</keyword>
<dbReference type="PANTHER" id="PTHR21089">
    <property type="entry name" value="SHIKIMATE DEHYDROGENASE"/>
    <property type="match status" value="1"/>
</dbReference>
<dbReference type="Gene3D" id="3.40.50.10860">
    <property type="entry name" value="Leucine Dehydrogenase, chain A, domain 1"/>
    <property type="match status" value="1"/>
</dbReference>
<dbReference type="Gene3D" id="3.40.50.720">
    <property type="entry name" value="NAD(P)-binding Rossmann-like Domain"/>
    <property type="match status" value="1"/>
</dbReference>
<dbReference type="GO" id="GO:0005829">
    <property type="term" value="C:cytosol"/>
    <property type="evidence" value="ECO:0007669"/>
    <property type="project" value="TreeGrafter"/>
</dbReference>
<dbReference type="Pfam" id="PF08501">
    <property type="entry name" value="Shikimate_dh_N"/>
    <property type="match status" value="1"/>
</dbReference>
<dbReference type="InterPro" id="IPR022893">
    <property type="entry name" value="Shikimate_DH_fam"/>
</dbReference>
<proteinExistence type="predicted"/>
<dbReference type="GO" id="GO:0009423">
    <property type="term" value="P:chorismate biosynthetic process"/>
    <property type="evidence" value="ECO:0007669"/>
    <property type="project" value="TreeGrafter"/>
</dbReference>
<feature type="domain" description="Shikimate dehydrogenase substrate binding N-terminal" evidence="4">
    <location>
        <begin position="25"/>
        <end position="104"/>
    </location>
</feature>
<dbReference type="Proteomes" id="UP000285875">
    <property type="component" value="Chromosome"/>
</dbReference>
<organism evidence="5 6">
    <name type="scientific">Acidipropionibacterium jensenii</name>
    <dbReference type="NCBI Taxonomy" id="1749"/>
    <lineage>
        <taxon>Bacteria</taxon>
        <taxon>Bacillati</taxon>
        <taxon>Actinomycetota</taxon>
        <taxon>Actinomycetes</taxon>
        <taxon>Propionibacteriales</taxon>
        <taxon>Propionibacteriaceae</taxon>
        <taxon>Acidipropionibacterium</taxon>
    </lineage>
</organism>
<name>A0A3Q9UJ80_9ACTN</name>
<reference evidence="6" key="1">
    <citation type="submission" date="2017-12" db="EMBL/GenBank/DDBJ databases">
        <title>Whole genome sequencing of Acidipropionibacterium jensenii strains JS279 and JS280.</title>
        <authorList>
            <person name="Deptula P."/>
            <person name="Laine P."/>
            <person name="Smolander O.-P."/>
            <person name="Paulin L."/>
            <person name="Auvinen P."/>
            <person name="Varmanen P."/>
        </authorList>
    </citation>
    <scope>NUCLEOTIDE SEQUENCE [LARGE SCALE GENOMIC DNA]</scope>
    <source>
        <strain evidence="6">JS280</strain>
    </source>
</reference>
<dbReference type="EMBL" id="CP025570">
    <property type="protein sequence ID" value="AZZ39469.1"/>
    <property type="molecule type" value="Genomic_DNA"/>
</dbReference>
<dbReference type="GO" id="GO:0050661">
    <property type="term" value="F:NADP binding"/>
    <property type="evidence" value="ECO:0007669"/>
    <property type="project" value="TreeGrafter"/>
</dbReference>
<evidence type="ECO:0000259" key="4">
    <source>
        <dbReference type="Pfam" id="PF08501"/>
    </source>
</evidence>
<sequence length="292" mass="30514">MSRSSRPGARPTRGSADPVSTRCAVVGHPVAHSLSPAIHRAAYRALGLDWSYQAIDIAPGGLPEFVAGLDTSWRGLSVTMPHKADLVGLGTPDETVRRLGVANTWVRTPDGPLVANTDVEGLVLACRKHRVDAIDRVAVTGAGATARSALAGAARLGAGRATIVSRSLERSGQTLSLAVDLGMEVQWTPLDATLADRPTAADLLVSTVPAAALETLAEALVAGVRTVFDVVYDPWPTPLAQAGRARGCEVIDGLDLLAGQAVGQVALMTGRQVPMEVLWAAAHQENLSRHRS</sequence>
<dbReference type="GO" id="GO:0004764">
    <property type="term" value="F:shikimate 3-dehydrogenase (NADP+) activity"/>
    <property type="evidence" value="ECO:0007669"/>
    <property type="project" value="InterPro"/>
</dbReference>
<dbReference type="InterPro" id="IPR013708">
    <property type="entry name" value="Shikimate_DH-bd_N"/>
</dbReference>
<comment type="pathway">
    <text evidence="1">Metabolic intermediate biosynthesis; chorismate biosynthesis; chorismate from D-erythrose 4-phosphate and phosphoenolpyruvate: step 4/7.</text>
</comment>
<dbReference type="GO" id="GO:0009073">
    <property type="term" value="P:aromatic amino acid family biosynthetic process"/>
    <property type="evidence" value="ECO:0007669"/>
    <property type="project" value="UniProtKB-KW"/>
</dbReference>
<dbReference type="InterPro" id="IPR046346">
    <property type="entry name" value="Aminoacid_DH-like_N_sf"/>
</dbReference>
<dbReference type="CDD" id="cd01065">
    <property type="entry name" value="NAD_bind_Shikimate_DH"/>
    <property type="match status" value="1"/>
</dbReference>
<dbReference type="SUPFAM" id="SSF53223">
    <property type="entry name" value="Aminoacid dehydrogenase-like, N-terminal domain"/>
    <property type="match status" value="1"/>
</dbReference>